<organism evidence="2 3">
    <name type="scientific">Vitis vinifera</name>
    <name type="common">Grape</name>
    <dbReference type="NCBI Taxonomy" id="29760"/>
    <lineage>
        <taxon>Eukaryota</taxon>
        <taxon>Viridiplantae</taxon>
        <taxon>Streptophyta</taxon>
        <taxon>Embryophyta</taxon>
        <taxon>Tracheophyta</taxon>
        <taxon>Spermatophyta</taxon>
        <taxon>Magnoliopsida</taxon>
        <taxon>eudicotyledons</taxon>
        <taxon>Gunneridae</taxon>
        <taxon>Pentapetalae</taxon>
        <taxon>rosids</taxon>
        <taxon>Vitales</taxon>
        <taxon>Vitaceae</taxon>
        <taxon>Viteae</taxon>
        <taxon>Vitis</taxon>
    </lineage>
</organism>
<dbReference type="AlphaFoldDB" id="A0A438HS37"/>
<dbReference type="Proteomes" id="UP000288805">
    <property type="component" value="Unassembled WGS sequence"/>
</dbReference>
<protein>
    <submittedName>
        <fullName evidence="2">Uncharacterized protein</fullName>
    </submittedName>
</protein>
<name>A0A438HS37_VITVI</name>
<proteinExistence type="predicted"/>
<accession>A0A438HS37</accession>
<comment type="caution">
    <text evidence="2">The sequence shown here is derived from an EMBL/GenBank/DDBJ whole genome shotgun (WGS) entry which is preliminary data.</text>
</comment>
<evidence type="ECO:0000256" key="1">
    <source>
        <dbReference type="SAM" id="MobiDB-lite"/>
    </source>
</evidence>
<evidence type="ECO:0000313" key="2">
    <source>
        <dbReference type="EMBL" id="RVW87272.1"/>
    </source>
</evidence>
<feature type="region of interest" description="Disordered" evidence="1">
    <location>
        <begin position="90"/>
        <end position="110"/>
    </location>
</feature>
<reference evidence="2 3" key="1">
    <citation type="journal article" date="2018" name="PLoS Genet.">
        <title>Population sequencing reveals clonal diversity and ancestral inbreeding in the grapevine cultivar Chardonnay.</title>
        <authorList>
            <person name="Roach M.J."/>
            <person name="Johnson D.L."/>
            <person name="Bohlmann J."/>
            <person name="van Vuuren H.J."/>
            <person name="Jones S.J."/>
            <person name="Pretorius I.S."/>
            <person name="Schmidt S.A."/>
            <person name="Borneman A.R."/>
        </authorList>
    </citation>
    <scope>NUCLEOTIDE SEQUENCE [LARGE SCALE GENOMIC DNA]</scope>
    <source>
        <strain evidence="3">cv. Chardonnay</strain>
        <tissue evidence="2">Leaf</tissue>
    </source>
</reference>
<evidence type="ECO:0000313" key="3">
    <source>
        <dbReference type="Proteomes" id="UP000288805"/>
    </source>
</evidence>
<dbReference type="EMBL" id="QGNW01000185">
    <property type="protein sequence ID" value="RVW87272.1"/>
    <property type="molecule type" value="Genomic_DNA"/>
</dbReference>
<gene>
    <name evidence="2" type="ORF">CK203_037215</name>
</gene>
<sequence>MSLLKRPSFAKSFATHLTPLRKFSQLRNQVWHTSATSQNRSPHFEAANGCEATKRENTRFRSQSSILQVEFQKDFKRRNTIAASVHLLPEPDDARTSGPPLPAKSRHSDMARTRGANLPLLPAANEFRKRAVPSSLTRALSSAISGAVSGAASTASGAHHHFLTPNSIWVAPEVIIRRPMLTQLPIEGNLDCRARPFHSECALTQPPSN</sequence>